<dbReference type="InterPro" id="IPR001763">
    <property type="entry name" value="Rhodanese-like_dom"/>
</dbReference>
<dbReference type="EMBL" id="CP014230">
    <property type="protein sequence ID" value="AMD91797.1"/>
    <property type="molecule type" value="Genomic_DNA"/>
</dbReference>
<organism evidence="3 4">
    <name type="scientific">Desulfomicrobium orale DSM 12838</name>
    <dbReference type="NCBI Taxonomy" id="888061"/>
    <lineage>
        <taxon>Bacteria</taxon>
        <taxon>Pseudomonadati</taxon>
        <taxon>Thermodesulfobacteriota</taxon>
        <taxon>Desulfovibrionia</taxon>
        <taxon>Desulfovibrionales</taxon>
        <taxon>Desulfomicrobiaceae</taxon>
        <taxon>Desulfomicrobium</taxon>
    </lineage>
</organism>
<gene>
    <name evidence="3" type="ORF">AXF15_00795</name>
</gene>
<keyword evidence="1" id="KW-0732">Signal</keyword>
<sequence>MRHLAPVFFLMLTALPVWAEDMFLTAEHAVAEHGPRSVYTLVDFRPSKDFTRLSIPHSLNVPLAALEGMPHLKNRRLILVGTGHSLAEPCETARNLRGQGWRIHILLGGLPAWQDAGGSLTGDPFVLDEYREVSLNTLKADALQIPLALAVVDGLSHKASAVLNTTAVHVFEPRHGESRQEFLHRMDNASMPVCLADANGRFPHRLIRDARQAGLKNFLILRGGMAALSPIFPEPCSPCDERND</sequence>
<dbReference type="InterPro" id="IPR036873">
    <property type="entry name" value="Rhodanese-like_dom_sf"/>
</dbReference>
<feature type="chain" id="PRO_5007067561" description="Rhodanese domain-containing protein" evidence="1">
    <location>
        <begin position="20"/>
        <end position="244"/>
    </location>
</feature>
<dbReference type="CDD" id="cd00158">
    <property type="entry name" value="RHOD"/>
    <property type="match status" value="1"/>
</dbReference>
<dbReference type="Gene3D" id="3.40.250.10">
    <property type="entry name" value="Rhodanese-like domain"/>
    <property type="match status" value="1"/>
</dbReference>
<keyword evidence="4" id="KW-1185">Reference proteome</keyword>
<evidence type="ECO:0000313" key="4">
    <source>
        <dbReference type="Proteomes" id="UP000063964"/>
    </source>
</evidence>
<dbReference type="AlphaFoldDB" id="A0A0X8JNE5"/>
<accession>A0A0X8JNE5</accession>
<reference evidence="4" key="1">
    <citation type="submission" date="2016-02" db="EMBL/GenBank/DDBJ databases">
        <authorList>
            <person name="Holder M.E."/>
            <person name="Ajami N.J."/>
            <person name="Petrosino J.F."/>
        </authorList>
    </citation>
    <scope>NUCLEOTIDE SEQUENCE [LARGE SCALE GENOMIC DNA]</scope>
    <source>
        <strain evidence="4">DSM 12838</strain>
    </source>
</reference>
<dbReference type="STRING" id="888061.AXF15_00795"/>
<dbReference type="SMART" id="SM00450">
    <property type="entry name" value="RHOD"/>
    <property type="match status" value="1"/>
</dbReference>
<proteinExistence type="predicted"/>
<dbReference type="Proteomes" id="UP000063964">
    <property type="component" value="Chromosome"/>
</dbReference>
<evidence type="ECO:0000259" key="2">
    <source>
        <dbReference type="PROSITE" id="PS50206"/>
    </source>
</evidence>
<protein>
    <recommendedName>
        <fullName evidence="2">Rhodanese domain-containing protein</fullName>
    </recommendedName>
</protein>
<name>A0A0X8JNE5_9BACT</name>
<dbReference type="Pfam" id="PF00581">
    <property type="entry name" value="Rhodanese"/>
    <property type="match status" value="1"/>
</dbReference>
<feature type="domain" description="Rhodanese" evidence="2">
    <location>
        <begin position="192"/>
        <end position="237"/>
    </location>
</feature>
<dbReference type="KEGG" id="doa:AXF15_00795"/>
<dbReference type="PROSITE" id="PS50206">
    <property type="entry name" value="RHODANESE_3"/>
    <property type="match status" value="2"/>
</dbReference>
<evidence type="ECO:0000313" key="3">
    <source>
        <dbReference type="EMBL" id="AMD91797.1"/>
    </source>
</evidence>
<feature type="signal peptide" evidence="1">
    <location>
        <begin position="1"/>
        <end position="19"/>
    </location>
</feature>
<feature type="domain" description="Rhodanese" evidence="2">
    <location>
        <begin position="35"/>
        <end position="122"/>
    </location>
</feature>
<dbReference type="SUPFAM" id="SSF52821">
    <property type="entry name" value="Rhodanese/Cell cycle control phosphatase"/>
    <property type="match status" value="1"/>
</dbReference>
<evidence type="ECO:0000256" key="1">
    <source>
        <dbReference type="SAM" id="SignalP"/>
    </source>
</evidence>